<proteinExistence type="inferred from homology"/>
<evidence type="ECO:0000256" key="6">
    <source>
        <dbReference type="ARBA" id="ARBA00023136"/>
    </source>
</evidence>
<evidence type="ECO:0000256" key="3">
    <source>
        <dbReference type="ARBA" id="ARBA00022475"/>
    </source>
</evidence>
<keyword evidence="5 7" id="KW-1133">Transmembrane helix</keyword>
<dbReference type="Gene3D" id="3.30.70.100">
    <property type="match status" value="1"/>
</dbReference>
<dbReference type="InterPro" id="IPR006685">
    <property type="entry name" value="MscS_channel_2nd"/>
</dbReference>
<dbReference type="PANTHER" id="PTHR30347:SF1">
    <property type="entry name" value="MECHANOSENSITIVE CHANNEL MSCK"/>
    <property type="match status" value="1"/>
</dbReference>
<evidence type="ECO:0000259" key="8">
    <source>
        <dbReference type="Pfam" id="PF00924"/>
    </source>
</evidence>
<dbReference type="Pfam" id="PF21082">
    <property type="entry name" value="MS_channel_3rd"/>
    <property type="match status" value="1"/>
</dbReference>
<dbReference type="OrthoDB" id="9799209at2"/>
<evidence type="ECO:0000259" key="9">
    <source>
        <dbReference type="Pfam" id="PF21082"/>
    </source>
</evidence>
<evidence type="ECO:0000256" key="2">
    <source>
        <dbReference type="ARBA" id="ARBA00008017"/>
    </source>
</evidence>
<dbReference type="GO" id="GO:0008381">
    <property type="term" value="F:mechanosensitive monoatomic ion channel activity"/>
    <property type="evidence" value="ECO:0007669"/>
    <property type="project" value="UniProtKB-ARBA"/>
</dbReference>
<keyword evidence="4 7" id="KW-0812">Transmembrane</keyword>
<evidence type="ECO:0000256" key="7">
    <source>
        <dbReference type="SAM" id="Phobius"/>
    </source>
</evidence>
<feature type="transmembrane region" description="Helical" evidence="7">
    <location>
        <begin position="78"/>
        <end position="97"/>
    </location>
</feature>
<keyword evidence="3" id="KW-1003">Cell membrane</keyword>
<dbReference type="RefSeq" id="WP_108854028.1">
    <property type="nucleotide sequence ID" value="NZ_OMOQ01000002.1"/>
</dbReference>
<dbReference type="AlphaFoldDB" id="A0A2R8BKP2"/>
<dbReference type="InterPro" id="IPR010920">
    <property type="entry name" value="LSM_dom_sf"/>
</dbReference>
<organism evidence="10 11">
    <name type="scientific">Albidovulum aquaemixtae</name>
    <dbReference type="NCBI Taxonomy" id="1542388"/>
    <lineage>
        <taxon>Bacteria</taxon>
        <taxon>Pseudomonadati</taxon>
        <taxon>Pseudomonadota</taxon>
        <taxon>Alphaproteobacteria</taxon>
        <taxon>Rhodobacterales</taxon>
        <taxon>Paracoccaceae</taxon>
        <taxon>Albidovulum</taxon>
    </lineage>
</organism>
<feature type="transmembrane region" description="Helical" evidence="7">
    <location>
        <begin position="103"/>
        <end position="122"/>
    </location>
</feature>
<feature type="transmembrane region" description="Helical" evidence="7">
    <location>
        <begin position="237"/>
        <end position="255"/>
    </location>
</feature>
<gene>
    <name evidence="10" type="ORF">DEA8626_03049</name>
</gene>
<feature type="transmembrane region" description="Helical" evidence="7">
    <location>
        <begin position="169"/>
        <end position="189"/>
    </location>
</feature>
<name>A0A2R8BKP2_9RHOB</name>
<keyword evidence="11" id="KW-1185">Reference proteome</keyword>
<dbReference type="EMBL" id="OMOQ01000002">
    <property type="protein sequence ID" value="SPH23972.1"/>
    <property type="molecule type" value="Genomic_DNA"/>
</dbReference>
<accession>A0A2R8BKP2</accession>
<evidence type="ECO:0000313" key="10">
    <source>
        <dbReference type="EMBL" id="SPH23972.1"/>
    </source>
</evidence>
<evidence type="ECO:0000313" key="11">
    <source>
        <dbReference type="Proteomes" id="UP000244924"/>
    </source>
</evidence>
<sequence>MEEIDKKFTPILSVIENAWNQTLAASLDLLSIAQIVAVVTSLVLAILLKRAVARAIGQLRVKSEGKLLRRALQTASSISLPIAWVVGLWLSLALLNAASQPTALVRLFASLINAWVVIRILSILIPNHVLAGVVSWTIWGIAALNAVRLLDPTILWMDSVQFSSGSVRVTLWTVVQGAVVTGVLLWLAYHSSGFIRRRLEAATALSPTMQVLTSKIVGIVLMVLAIIFGVQAVGIDLTVFAVFSGALGLGIGLGMQRTVANFVAGFTMLADRSIKPGDVIEIMTGEGPTYGEVKTLAGRYVSVRTRAGTETLIPNELLISNPVTNWTFTDKRIRRSIMVGVAYSTDVEKAQTLCVESALACNRVLKVPKPLCLIRGFGESSVDLEVRFWISDPEEGVANIGSDVYLEIWKAFRVHGIEIPFPQRDLHIRSGIQQLAAAE</sequence>
<dbReference type="PANTHER" id="PTHR30347">
    <property type="entry name" value="POTASSIUM CHANNEL RELATED"/>
    <property type="match status" value="1"/>
</dbReference>
<dbReference type="InterPro" id="IPR023408">
    <property type="entry name" value="MscS_beta-dom_sf"/>
</dbReference>
<dbReference type="SUPFAM" id="SSF82689">
    <property type="entry name" value="Mechanosensitive channel protein MscS (YggB), C-terminal domain"/>
    <property type="match status" value="1"/>
</dbReference>
<evidence type="ECO:0000256" key="1">
    <source>
        <dbReference type="ARBA" id="ARBA00004651"/>
    </source>
</evidence>
<dbReference type="Proteomes" id="UP000244924">
    <property type="component" value="Unassembled WGS sequence"/>
</dbReference>
<comment type="subcellular location">
    <subcellularLocation>
        <location evidence="1">Cell membrane</location>
        <topology evidence="1">Multi-pass membrane protein</topology>
    </subcellularLocation>
</comment>
<dbReference type="InterPro" id="IPR011014">
    <property type="entry name" value="MscS_channel_TM-2"/>
</dbReference>
<dbReference type="Pfam" id="PF00924">
    <property type="entry name" value="MS_channel_2nd"/>
    <property type="match status" value="1"/>
</dbReference>
<evidence type="ECO:0000256" key="5">
    <source>
        <dbReference type="ARBA" id="ARBA00022989"/>
    </source>
</evidence>
<feature type="transmembrane region" description="Helical" evidence="7">
    <location>
        <begin position="210"/>
        <end position="231"/>
    </location>
</feature>
<dbReference type="Gene3D" id="1.10.287.1260">
    <property type="match status" value="1"/>
</dbReference>
<dbReference type="InterPro" id="IPR052702">
    <property type="entry name" value="MscS-like_channel"/>
</dbReference>
<feature type="transmembrane region" description="Helical" evidence="7">
    <location>
        <begin position="129"/>
        <end position="149"/>
    </location>
</feature>
<dbReference type="SUPFAM" id="SSF50182">
    <property type="entry name" value="Sm-like ribonucleoproteins"/>
    <property type="match status" value="1"/>
</dbReference>
<dbReference type="InterPro" id="IPR011066">
    <property type="entry name" value="MscS_channel_C_sf"/>
</dbReference>
<dbReference type="GO" id="GO:0005886">
    <property type="term" value="C:plasma membrane"/>
    <property type="evidence" value="ECO:0007669"/>
    <property type="project" value="UniProtKB-SubCell"/>
</dbReference>
<feature type="domain" description="Mechanosensitive ion channel MscS C-terminal" evidence="9">
    <location>
        <begin position="338"/>
        <end position="419"/>
    </location>
</feature>
<dbReference type="SUPFAM" id="SSF82861">
    <property type="entry name" value="Mechanosensitive channel protein MscS (YggB), transmembrane region"/>
    <property type="match status" value="1"/>
</dbReference>
<reference evidence="10 11" key="1">
    <citation type="submission" date="2018-03" db="EMBL/GenBank/DDBJ databases">
        <authorList>
            <person name="Keele B.F."/>
        </authorList>
    </citation>
    <scope>NUCLEOTIDE SEQUENCE [LARGE SCALE GENOMIC DNA]</scope>
    <source>
        <strain evidence="10 11">CECT 8626</strain>
    </source>
</reference>
<keyword evidence="6 7" id="KW-0472">Membrane</keyword>
<comment type="similarity">
    <text evidence="2">Belongs to the MscS (TC 1.A.23) family.</text>
</comment>
<dbReference type="Gene3D" id="2.30.30.60">
    <property type="match status" value="1"/>
</dbReference>
<feature type="transmembrane region" description="Helical" evidence="7">
    <location>
        <begin position="29"/>
        <end position="48"/>
    </location>
</feature>
<evidence type="ECO:0000256" key="4">
    <source>
        <dbReference type="ARBA" id="ARBA00022692"/>
    </source>
</evidence>
<dbReference type="InterPro" id="IPR049278">
    <property type="entry name" value="MS_channel_C"/>
</dbReference>
<protein>
    <submittedName>
        <fullName evidence="10">Putative MscS family protein.1</fullName>
    </submittedName>
</protein>
<feature type="domain" description="Mechanosensitive ion channel MscS" evidence="8">
    <location>
        <begin position="258"/>
        <end position="327"/>
    </location>
</feature>